<dbReference type="AlphaFoldDB" id="A0A0G1WYZ3"/>
<feature type="region of interest" description="Disordered" evidence="1">
    <location>
        <begin position="297"/>
        <end position="330"/>
    </location>
</feature>
<dbReference type="STRING" id="1618671.UY67_C0017G0018"/>
<keyword evidence="2" id="KW-0812">Transmembrane</keyword>
<accession>A0A0G1WYZ3</accession>
<protein>
    <submittedName>
        <fullName evidence="3">Uncharacterized protein</fullName>
    </submittedName>
</protein>
<feature type="transmembrane region" description="Helical" evidence="2">
    <location>
        <begin position="27"/>
        <end position="44"/>
    </location>
</feature>
<dbReference type="Proteomes" id="UP000034273">
    <property type="component" value="Unassembled WGS sequence"/>
</dbReference>
<evidence type="ECO:0000256" key="1">
    <source>
        <dbReference type="SAM" id="MobiDB-lite"/>
    </source>
</evidence>
<sequence>MENEHECIQEINSGVAPKLPVKRDHTIAASILISSIILAGTWIYTSAINAGARQAATAAVSSELQKKVLPSGGVILPVTWGDLGAKMVNAGVIDATKFEAIYQQRGFTDEYRKLLLGKDNGPVTMTEENSGYLLNLFWALGLSNKNPILEKGEMSDPKYGGAGSFASTGGWTVSKGKPMDHFSRHSFVTLTKAQQTLVDKVSKGIYRPCCGNSTHFPDCNHGMAMLGLLELMASQGVSEADMWKTALAVNSYWFPDTYVTIATYLKDRGVEWNDVDPKEILGSSYSSSQGYARIASQVEQPQQQGGGGSACGGEGAEPAAQQRSQGGCGI</sequence>
<organism evidence="3 4">
    <name type="scientific">Candidatus Kaiserbacteria bacterium GW2011_GWA2_52_12</name>
    <dbReference type="NCBI Taxonomy" id="1618671"/>
    <lineage>
        <taxon>Bacteria</taxon>
        <taxon>Candidatus Kaiseribacteriota</taxon>
    </lineage>
</organism>
<evidence type="ECO:0000256" key="2">
    <source>
        <dbReference type="SAM" id="Phobius"/>
    </source>
</evidence>
<evidence type="ECO:0000313" key="4">
    <source>
        <dbReference type="Proteomes" id="UP000034273"/>
    </source>
</evidence>
<reference evidence="3 4" key="1">
    <citation type="journal article" date="2015" name="Nature">
        <title>rRNA introns, odd ribosomes, and small enigmatic genomes across a large radiation of phyla.</title>
        <authorList>
            <person name="Brown C.T."/>
            <person name="Hug L.A."/>
            <person name="Thomas B.C."/>
            <person name="Sharon I."/>
            <person name="Castelle C.J."/>
            <person name="Singh A."/>
            <person name="Wilkins M.J."/>
            <person name="Williams K.H."/>
            <person name="Banfield J.F."/>
        </authorList>
    </citation>
    <scope>NUCLEOTIDE SEQUENCE [LARGE SCALE GENOMIC DNA]</scope>
</reference>
<evidence type="ECO:0000313" key="3">
    <source>
        <dbReference type="EMBL" id="KKW23785.1"/>
    </source>
</evidence>
<gene>
    <name evidence="3" type="ORF">UY67_C0017G0018</name>
</gene>
<feature type="compositionally biased region" description="Gly residues" evidence="1">
    <location>
        <begin position="304"/>
        <end position="315"/>
    </location>
</feature>
<name>A0A0G1WYZ3_9BACT</name>
<proteinExistence type="predicted"/>
<keyword evidence="2" id="KW-1133">Transmembrane helix</keyword>
<keyword evidence="2" id="KW-0472">Membrane</keyword>
<comment type="caution">
    <text evidence="3">The sequence shown here is derived from an EMBL/GenBank/DDBJ whole genome shotgun (WGS) entry which is preliminary data.</text>
</comment>
<dbReference type="EMBL" id="LCQW01000017">
    <property type="protein sequence ID" value="KKW23785.1"/>
    <property type="molecule type" value="Genomic_DNA"/>
</dbReference>